<dbReference type="InParanoid" id="Q245I6"/>
<dbReference type="KEGG" id="tet:TTHERM_00730270"/>
<name>Q245I6_TETTS</name>
<protein>
    <submittedName>
        <fullName evidence="1">Uncharacterized protein</fullName>
    </submittedName>
</protein>
<dbReference type="GeneID" id="7831751"/>
<dbReference type="AlphaFoldDB" id="Q245I6"/>
<reference evidence="2" key="1">
    <citation type="journal article" date="2006" name="PLoS Biol.">
        <title>Macronuclear genome sequence of the ciliate Tetrahymena thermophila, a model eukaryote.</title>
        <authorList>
            <person name="Eisen J.A."/>
            <person name="Coyne R.S."/>
            <person name="Wu M."/>
            <person name="Wu D."/>
            <person name="Thiagarajan M."/>
            <person name="Wortman J.R."/>
            <person name="Badger J.H."/>
            <person name="Ren Q."/>
            <person name="Amedeo P."/>
            <person name="Jones K.M."/>
            <person name="Tallon L.J."/>
            <person name="Delcher A.L."/>
            <person name="Salzberg S.L."/>
            <person name="Silva J.C."/>
            <person name="Haas B.J."/>
            <person name="Majoros W.H."/>
            <person name="Farzad M."/>
            <person name="Carlton J.M."/>
            <person name="Smith R.K. Jr."/>
            <person name="Garg J."/>
            <person name="Pearlman R.E."/>
            <person name="Karrer K.M."/>
            <person name="Sun L."/>
            <person name="Manning G."/>
            <person name="Elde N.C."/>
            <person name="Turkewitz A.P."/>
            <person name="Asai D.J."/>
            <person name="Wilkes D.E."/>
            <person name="Wang Y."/>
            <person name="Cai H."/>
            <person name="Collins K."/>
            <person name="Stewart B.A."/>
            <person name="Lee S.R."/>
            <person name="Wilamowska K."/>
            <person name="Weinberg Z."/>
            <person name="Ruzzo W.L."/>
            <person name="Wloga D."/>
            <person name="Gaertig J."/>
            <person name="Frankel J."/>
            <person name="Tsao C.-C."/>
            <person name="Gorovsky M.A."/>
            <person name="Keeling P.J."/>
            <person name="Waller R.F."/>
            <person name="Patron N.J."/>
            <person name="Cherry J.M."/>
            <person name="Stover N.A."/>
            <person name="Krieger C.J."/>
            <person name="del Toro C."/>
            <person name="Ryder H.F."/>
            <person name="Williamson S.C."/>
            <person name="Barbeau R.A."/>
            <person name="Hamilton E.P."/>
            <person name="Orias E."/>
        </authorList>
    </citation>
    <scope>NUCLEOTIDE SEQUENCE [LARGE SCALE GENOMIC DNA]</scope>
    <source>
        <strain evidence="2">SB210</strain>
    </source>
</reference>
<gene>
    <name evidence="1" type="ORF">TTHERM_00730270</name>
</gene>
<dbReference type="RefSeq" id="XP_001023623.1">
    <property type="nucleotide sequence ID" value="XM_001023623.1"/>
</dbReference>
<evidence type="ECO:0000313" key="1">
    <source>
        <dbReference type="EMBL" id="EAS03378.1"/>
    </source>
</evidence>
<dbReference type="Proteomes" id="UP000009168">
    <property type="component" value="Unassembled WGS sequence"/>
</dbReference>
<dbReference type="HOGENOM" id="CLU_3072896_0_0_1"/>
<accession>Q245I6</accession>
<proteinExistence type="predicted"/>
<dbReference type="EMBL" id="GG662485">
    <property type="protein sequence ID" value="EAS03378.1"/>
    <property type="molecule type" value="Genomic_DNA"/>
</dbReference>
<keyword evidence="2" id="KW-1185">Reference proteome</keyword>
<evidence type="ECO:0000313" key="2">
    <source>
        <dbReference type="Proteomes" id="UP000009168"/>
    </source>
</evidence>
<sequence length="53" mass="6312">MGSFDYDWDKIQQYTEFIQEYIVCCGLYVSQGNANINPLFFPLTYQERRESSC</sequence>
<organism evidence="1 2">
    <name type="scientific">Tetrahymena thermophila (strain SB210)</name>
    <dbReference type="NCBI Taxonomy" id="312017"/>
    <lineage>
        <taxon>Eukaryota</taxon>
        <taxon>Sar</taxon>
        <taxon>Alveolata</taxon>
        <taxon>Ciliophora</taxon>
        <taxon>Intramacronucleata</taxon>
        <taxon>Oligohymenophorea</taxon>
        <taxon>Hymenostomatida</taxon>
        <taxon>Tetrahymenina</taxon>
        <taxon>Tetrahymenidae</taxon>
        <taxon>Tetrahymena</taxon>
    </lineage>
</organism>